<dbReference type="Proteomes" id="UP001309299">
    <property type="component" value="Unassembled WGS sequence"/>
</dbReference>
<evidence type="ECO:0000313" key="1">
    <source>
        <dbReference type="EMBL" id="MEH1547040.1"/>
    </source>
</evidence>
<proteinExistence type="predicted"/>
<dbReference type="RefSeq" id="WP_016667348.1">
    <property type="nucleotide sequence ID" value="NZ_AP024308.1"/>
</dbReference>
<reference evidence="2 3" key="1">
    <citation type="submission" date="2017-07" db="EMBL/GenBank/DDBJ databases">
        <authorList>
            <person name="Sun Z.S."/>
            <person name="Albrecht U."/>
            <person name="Echele G."/>
            <person name="Lee C.C."/>
        </authorList>
    </citation>
    <scope>NUCLEOTIDE SEQUENCE [LARGE SCALE GENOMIC DNA]</scope>
    <source>
        <strain evidence="2 3">P16-029</strain>
    </source>
</reference>
<dbReference type="AlphaFoldDB" id="A0A3E2DGK0"/>
<name>A0A3E2DGK0_9ACTN</name>
<evidence type="ECO:0000313" key="3">
    <source>
        <dbReference type="Proteomes" id="UP000259211"/>
    </source>
</evidence>
<dbReference type="EMBL" id="JBAKUA010000011">
    <property type="protein sequence ID" value="MEH1547040.1"/>
    <property type="molecule type" value="Genomic_DNA"/>
</dbReference>
<organism evidence="2 3">
    <name type="scientific">Cutibacterium avidum</name>
    <dbReference type="NCBI Taxonomy" id="33010"/>
    <lineage>
        <taxon>Bacteria</taxon>
        <taxon>Bacillati</taxon>
        <taxon>Actinomycetota</taxon>
        <taxon>Actinomycetes</taxon>
        <taxon>Propionibacteriales</taxon>
        <taxon>Propionibacteriaceae</taxon>
        <taxon>Cutibacterium</taxon>
    </lineage>
</organism>
<protein>
    <submittedName>
        <fullName evidence="2">Uncharacterized protein</fullName>
    </submittedName>
</protein>
<dbReference type="Proteomes" id="UP000259211">
    <property type="component" value="Unassembled WGS sequence"/>
</dbReference>
<dbReference type="EMBL" id="NOWI01000005">
    <property type="protein sequence ID" value="RFT44414.1"/>
    <property type="molecule type" value="Genomic_DNA"/>
</dbReference>
<sequence>MRVSFPWDSDVWAPTVKVAQQAEKAQLMTVLIQVAPAVALEQAWAELSRDHASEEEYILDGGASLLRRGDGLVEACSGGEDVLSSLSWILNQTLEGAVHHADANATLTVVGEAPDRRHVDL</sequence>
<gene>
    <name evidence="2" type="ORF">CHT91_06095</name>
    <name evidence="1" type="ORF">V7F78_08465</name>
</gene>
<accession>A0A3E2DGK0</accession>
<evidence type="ECO:0000313" key="2">
    <source>
        <dbReference type="EMBL" id="RFT44414.1"/>
    </source>
</evidence>
<comment type="caution">
    <text evidence="2">The sequence shown here is derived from an EMBL/GenBank/DDBJ whole genome shotgun (WGS) entry which is preliminary data.</text>
</comment>
<reference evidence="1" key="2">
    <citation type="submission" date="2024-02" db="EMBL/GenBank/DDBJ databases">
        <title>Bacterial skin colonization with Propionibacterium avidum as a risk factor for Periprosthetic Joint Infections - a single-center prospective study.</title>
        <authorList>
            <person name="Achermann Y."/>
        </authorList>
    </citation>
    <scope>NUCLEOTIDE SEQUENCE</scope>
    <source>
        <strain evidence="1">PAVI-2017310195</strain>
    </source>
</reference>